<dbReference type="PRINTS" id="PR00081">
    <property type="entry name" value="GDHRDH"/>
</dbReference>
<dbReference type="GO" id="GO:0016491">
    <property type="term" value="F:oxidoreductase activity"/>
    <property type="evidence" value="ECO:0007669"/>
    <property type="project" value="UniProtKB-KW"/>
</dbReference>
<evidence type="ECO:0000256" key="4">
    <source>
        <dbReference type="RuleBase" id="RU000363"/>
    </source>
</evidence>
<keyword evidence="6" id="KW-1185">Reference proteome</keyword>
<dbReference type="PROSITE" id="PS00061">
    <property type="entry name" value="ADH_SHORT"/>
    <property type="match status" value="1"/>
</dbReference>
<keyword evidence="3" id="KW-0560">Oxidoreductase</keyword>
<dbReference type="InterPro" id="IPR002347">
    <property type="entry name" value="SDR_fam"/>
</dbReference>
<evidence type="ECO:0000256" key="1">
    <source>
        <dbReference type="ARBA" id="ARBA00006484"/>
    </source>
</evidence>
<dbReference type="EMBL" id="LVKK01000045">
    <property type="protein sequence ID" value="OAG39293.1"/>
    <property type="molecule type" value="Genomic_DNA"/>
</dbReference>
<evidence type="ECO:0000256" key="2">
    <source>
        <dbReference type="ARBA" id="ARBA00022857"/>
    </source>
</evidence>
<dbReference type="SUPFAM" id="SSF51735">
    <property type="entry name" value="NAD(P)-binding Rossmann-fold domains"/>
    <property type="match status" value="1"/>
</dbReference>
<evidence type="ECO:0000256" key="3">
    <source>
        <dbReference type="ARBA" id="ARBA00023002"/>
    </source>
</evidence>
<dbReference type="RefSeq" id="XP_022511245.1">
    <property type="nucleotide sequence ID" value="XM_022656457.1"/>
</dbReference>
<dbReference type="Gene3D" id="3.40.50.720">
    <property type="entry name" value="NAD(P)-binding Rossmann-like Domain"/>
    <property type="match status" value="1"/>
</dbReference>
<dbReference type="GeneID" id="34601656"/>
<sequence length="265" mass="28211">MNISLKSKSSIVTGAAGGFGKAATKALLLAGTSVVACDVNDSMLEECYRELSPLGNLQRFSCDLTDPNAAKQLVQKAVDAHGGLDILVNNAGIMDRFDSIVDVDMDFWDRVIATNLTAPSRLSKCAVQEFLRGDETQNAEGAKSSRGIIVNVGSINGFRGGLSGVAYTTAKHGLVGLTRNTAAFYSNKGIRCNIIMPGVMKTNIQSAYKFGVNEEARNLSRKLAEVNPGAVELDKLAKMVVWACSDDADYLSGAIISADYGWQAM</sequence>
<evidence type="ECO:0000313" key="6">
    <source>
        <dbReference type="Proteomes" id="UP000077002"/>
    </source>
</evidence>
<dbReference type="InterPro" id="IPR020904">
    <property type="entry name" value="Sc_DH/Rdtase_CS"/>
</dbReference>
<protein>
    <submittedName>
        <fullName evidence="5">Uncharacterized protein</fullName>
    </submittedName>
</protein>
<proteinExistence type="inferred from homology"/>
<dbReference type="AlphaFoldDB" id="A0A177F4W2"/>
<dbReference type="PANTHER" id="PTHR24321">
    <property type="entry name" value="DEHYDROGENASES, SHORT CHAIN"/>
    <property type="match status" value="1"/>
</dbReference>
<dbReference type="OrthoDB" id="37659at2759"/>
<organism evidence="5 6">
    <name type="scientific">Fonsecaea monophora</name>
    <dbReference type="NCBI Taxonomy" id="254056"/>
    <lineage>
        <taxon>Eukaryota</taxon>
        <taxon>Fungi</taxon>
        <taxon>Dikarya</taxon>
        <taxon>Ascomycota</taxon>
        <taxon>Pezizomycotina</taxon>
        <taxon>Eurotiomycetes</taxon>
        <taxon>Chaetothyriomycetidae</taxon>
        <taxon>Chaetothyriales</taxon>
        <taxon>Herpotrichiellaceae</taxon>
        <taxon>Fonsecaea</taxon>
    </lineage>
</organism>
<dbReference type="PRINTS" id="PR00080">
    <property type="entry name" value="SDRFAMILY"/>
</dbReference>
<dbReference type="FunFam" id="3.40.50.720:FF:000084">
    <property type="entry name" value="Short-chain dehydrogenase reductase"/>
    <property type="match status" value="1"/>
</dbReference>
<comment type="similarity">
    <text evidence="1 4">Belongs to the short-chain dehydrogenases/reductases (SDR) family.</text>
</comment>
<gene>
    <name evidence="5" type="ORF">AYO21_06497</name>
</gene>
<keyword evidence="2" id="KW-0521">NADP</keyword>
<accession>A0A177F4W2</accession>
<dbReference type="PANTHER" id="PTHR24321:SF8">
    <property type="entry name" value="ESTRADIOL 17-BETA-DEHYDROGENASE 8-RELATED"/>
    <property type="match status" value="1"/>
</dbReference>
<dbReference type="InterPro" id="IPR036291">
    <property type="entry name" value="NAD(P)-bd_dom_sf"/>
</dbReference>
<comment type="caution">
    <text evidence="5">The sequence shown here is derived from an EMBL/GenBank/DDBJ whole genome shotgun (WGS) entry which is preliminary data.</text>
</comment>
<evidence type="ECO:0000313" key="5">
    <source>
        <dbReference type="EMBL" id="OAG39293.1"/>
    </source>
</evidence>
<dbReference type="CDD" id="cd05233">
    <property type="entry name" value="SDR_c"/>
    <property type="match status" value="1"/>
</dbReference>
<dbReference type="Proteomes" id="UP000077002">
    <property type="component" value="Unassembled WGS sequence"/>
</dbReference>
<reference evidence="5 6" key="1">
    <citation type="submission" date="2016-03" db="EMBL/GenBank/DDBJ databases">
        <title>Draft genome sequence of the Fonsecaea monophora CBS 269.37.</title>
        <authorList>
            <person name="Bombassaro A."/>
            <person name="Vinicius W.A."/>
            <person name="De Hoog S."/>
            <person name="Sun J."/>
            <person name="Souza E.M."/>
            <person name="Raittz R.T."/>
            <person name="Costa F."/>
            <person name="Leao A.C."/>
            <person name="Tadra-Sfeir M.Z."/>
            <person name="Baura V."/>
            <person name="Balsanelli E."/>
            <person name="Pedrosa F.O."/>
            <person name="Moreno L.F."/>
            <person name="Steffens M.B."/>
            <person name="Xi L."/>
            <person name="Bocca A.L."/>
            <person name="Felipe M.S."/>
            <person name="Teixeira M."/>
            <person name="Telles Filho F.Q."/>
            <person name="Azevedo C.M."/>
            <person name="Gomes R."/>
            <person name="Vicente V.A."/>
        </authorList>
    </citation>
    <scope>NUCLEOTIDE SEQUENCE [LARGE SCALE GENOMIC DNA]</scope>
    <source>
        <strain evidence="5 6">CBS 269.37</strain>
    </source>
</reference>
<dbReference type="Pfam" id="PF00106">
    <property type="entry name" value="adh_short"/>
    <property type="match status" value="1"/>
</dbReference>
<name>A0A177F4W2_9EURO</name>